<dbReference type="InterPro" id="IPR012657">
    <property type="entry name" value="23S_rRNA-intervening_sequence"/>
</dbReference>
<gene>
    <name evidence="1" type="ORF">ABFV83_02925</name>
</gene>
<accession>A0AAU7PRU0</accession>
<dbReference type="InterPro" id="IPR036583">
    <property type="entry name" value="23S_rRNA_IVS_sf"/>
</dbReference>
<dbReference type="EMBL" id="CP157940">
    <property type="protein sequence ID" value="XBS54762.1"/>
    <property type="molecule type" value="Genomic_DNA"/>
</dbReference>
<dbReference type="NCBIfam" id="TIGR02436">
    <property type="entry name" value="four helix bundle protein"/>
    <property type="match status" value="1"/>
</dbReference>
<sequence>MCKKIKRDDISDVMINQTCRSGTSISANIAEANETAHWLLLLRRTDFIKQGDYEKLNNQCQALIKMLYCSIRTVSYNLK</sequence>
<reference evidence="1" key="1">
    <citation type="submission" date="2024-06" db="EMBL/GenBank/DDBJ databases">
        <title>Lacrimispora cavernae sp. nov., a novel anaerobe isolated from bat guano pile inside a cave.</title>
        <authorList>
            <person name="Miller S.L."/>
            <person name="Lu N."/>
            <person name="King J."/>
            <person name="Sankaranarayanan K."/>
            <person name="Lawson P.A."/>
        </authorList>
    </citation>
    <scope>NUCLEOTIDE SEQUENCE</scope>
    <source>
        <strain evidence="1">BS-2</strain>
    </source>
</reference>
<name>A0AAU7PRU0_9FIRM</name>
<protein>
    <submittedName>
        <fullName evidence="1">Four helix bundle protein</fullName>
    </submittedName>
</protein>
<dbReference type="SUPFAM" id="SSF158446">
    <property type="entry name" value="IVS-encoded protein-like"/>
    <property type="match status" value="1"/>
</dbReference>
<organism evidence="1">
    <name type="scientific">Lacrimispora sp. BS-2</name>
    <dbReference type="NCBI Taxonomy" id="3151850"/>
    <lineage>
        <taxon>Bacteria</taxon>
        <taxon>Bacillati</taxon>
        <taxon>Bacillota</taxon>
        <taxon>Clostridia</taxon>
        <taxon>Lachnospirales</taxon>
        <taxon>Lachnospiraceae</taxon>
        <taxon>Lacrimispora</taxon>
    </lineage>
</organism>
<dbReference type="RefSeq" id="WP_349947451.1">
    <property type="nucleotide sequence ID" value="NZ_CP157940.1"/>
</dbReference>
<proteinExistence type="predicted"/>
<dbReference type="Gene3D" id="1.20.1440.60">
    <property type="entry name" value="23S rRNA-intervening sequence"/>
    <property type="match status" value="2"/>
</dbReference>
<evidence type="ECO:0000313" key="1">
    <source>
        <dbReference type="EMBL" id="XBS54762.1"/>
    </source>
</evidence>
<dbReference type="AlphaFoldDB" id="A0AAU7PRU0"/>